<dbReference type="eggNOG" id="ENOG50328QX">
    <property type="taxonomic scope" value="Bacteria"/>
</dbReference>
<dbReference type="RefSeq" id="WP_010074714.1">
    <property type="nucleotide sequence ID" value="NC_014393.1"/>
</dbReference>
<organism evidence="1 2">
    <name type="scientific">Clostridium cellulovorans (strain ATCC 35296 / DSM 3052 / OCM 3 / 743B)</name>
    <dbReference type="NCBI Taxonomy" id="573061"/>
    <lineage>
        <taxon>Bacteria</taxon>
        <taxon>Bacillati</taxon>
        <taxon>Bacillota</taxon>
        <taxon>Clostridia</taxon>
        <taxon>Eubacteriales</taxon>
        <taxon>Clostridiaceae</taxon>
        <taxon>Clostridium</taxon>
    </lineage>
</organism>
<reference evidence="1 2" key="1">
    <citation type="submission" date="2010-08" db="EMBL/GenBank/DDBJ databases">
        <title>Complete sequence of Clostridium cellulovorans 743B.</title>
        <authorList>
            <consortium name="US DOE Joint Genome Institute"/>
            <person name="Lucas S."/>
            <person name="Copeland A."/>
            <person name="Lapidus A."/>
            <person name="Cheng J.-F."/>
            <person name="Bruce D."/>
            <person name="Goodwin L."/>
            <person name="Pitluck S."/>
            <person name="Chertkov O."/>
            <person name="Detter J.C."/>
            <person name="Han C."/>
            <person name="Tapia R."/>
            <person name="Land M."/>
            <person name="Hauser L."/>
            <person name="Chang Y.-J."/>
            <person name="Jeffries C."/>
            <person name="Kyrpides N."/>
            <person name="Ivanova N."/>
            <person name="Mikhailova N."/>
            <person name="Hemme C.L."/>
            <person name="Woyke T."/>
        </authorList>
    </citation>
    <scope>NUCLEOTIDE SEQUENCE [LARGE SCALE GENOMIC DNA]</scope>
    <source>
        <strain evidence="2">ATCC 35296 / DSM 3052 / OCM 3 / 743B</strain>
    </source>
</reference>
<dbReference type="EMBL" id="CP002160">
    <property type="protein sequence ID" value="ADL50505.1"/>
    <property type="molecule type" value="Genomic_DNA"/>
</dbReference>
<sequence>MKTERRHLDHGDFKRRIKETLEDFTCIYDIDVNLVDQPIRAKVTIDPKMSTYDEVKEFLHFVGDDEARVLCETKNGVLKPIDEGFRDGEEFTYTLGINEMSQILTKSYNLPRDKQIDSIIEFKDTFDIYIGENTHSIVTTR</sequence>
<dbReference type="KEGG" id="ccb:Clocel_0734"/>
<keyword evidence="2" id="KW-1185">Reference proteome</keyword>
<dbReference type="AlphaFoldDB" id="D9SRY8"/>
<proteinExistence type="predicted"/>
<dbReference type="Proteomes" id="UP000002730">
    <property type="component" value="Chromosome"/>
</dbReference>
<dbReference type="OrthoDB" id="1909643at2"/>
<protein>
    <submittedName>
        <fullName evidence="1">Uncharacterized protein</fullName>
    </submittedName>
</protein>
<accession>D9SRY8</accession>
<gene>
    <name evidence="1" type="ordered locus">Clocel_0734</name>
</gene>
<evidence type="ECO:0000313" key="1">
    <source>
        <dbReference type="EMBL" id="ADL50505.1"/>
    </source>
</evidence>
<dbReference type="HOGENOM" id="CLU_1822009_0_0_9"/>
<evidence type="ECO:0000313" key="2">
    <source>
        <dbReference type="Proteomes" id="UP000002730"/>
    </source>
</evidence>
<name>D9SRY8_CLOC7</name>